<protein>
    <submittedName>
        <fullName evidence="8">PspC domain-containing protein</fullName>
    </submittedName>
</protein>
<evidence type="ECO:0000259" key="7">
    <source>
        <dbReference type="Pfam" id="PF04024"/>
    </source>
</evidence>
<keyword evidence="5 6" id="KW-0472">Membrane</keyword>
<evidence type="ECO:0000256" key="4">
    <source>
        <dbReference type="ARBA" id="ARBA00022989"/>
    </source>
</evidence>
<name>A0ABZ3ESP9_9FIRM</name>
<feature type="domain" description="Phage shock protein PspC N-terminal" evidence="7">
    <location>
        <begin position="6"/>
        <end position="64"/>
    </location>
</feature>
<dbReference type="Pfam" id="PF04024">
    <property type="entry name" value="PspC"/>
    <property type="match status" value="1"/>
</dbReference>
<reference evidence="8 9" key="1">
    <citation type="submission" date="2024-02" db="EMBL/GenBank/DDBJ databases">
        <title>Bacterial strain from lacustrine sediment.</title>
        <authorList>
            <person name="Petit C."/>
            <person name="Fadhlaoui K."/>
        </authorList>
    </citation>
    <scope>NUCLEOTIDE SEQUENCE [LARGE SCALE GENOMIC DNA]</scope>
    <source>
        <strain evidence="8 9">IPX-CK</strain>
    </source>
</reference>
<evidence type="ECO:0000256" key="6">
    <source>
        <dbReference type="SAM" id="Phobius"/>
    </source>
</evidence>
<evidence type="ECO:0000256" key="3">
    <source>
        <dbReference type="ARBA" id="ARBA00022692"/>
    </source>
</evidence>
<feature type="transmembrane region" description="Helical" evidence="6">
    <location>
        <begin position="36"/>
        <end position="61"/>
    </location>
</feature>
<evidence type="ECO:0000256" key="5">
    <source>
        <dbReference type="ARBA" id="ARBA00023136"/>
    </source>
</evidence>
<evidence type="ECO:0000313" key="8">
    <source>
        <dbReference type="EMBL" id="XAH73247.1"/>
    </source>
</evidence>
<keyword evidence="9" id="KW-1185">Reference proteome</keyword>
<evidence type="ECO:0000256" key="2">
    <source>
        <dbReference type="ARBA" id="ARBA00022475"/>
    </source>
</evidence>
<keyword evidence="3 6" id="KW-0812">Transmembrane</keyword>
<dbReference type="PANTHER" id="PTHR33885">
    <property type="entry name" value="PHAGE SHOCK PROTEIN C"/>
    <property type="match status" value="1"/>
</dbReference>
<proteinExistence type="predicted"/>
<dbReference type="Proteomes" id="UP001451571">
    <property type="component" value="Chromosome"/>
</dbReference>
<comment type="subcellular location">
    <subcellularLocation>
        <location evidence="1">Cell membrane</location>
        <topology evidence="1">Single-pass membrane protein</topology>
    </subcellularLocation>
</comment>
<dbReference type="PANTHER" id="PTHR33885:SF3">
    <property type="entry name" value="PHAGE SHOCK PROTEIN C"/>
    <property type="match status" value="1"/>
</dbReference>
<evidence type="ECO:0000256" key="1">
    <source>
        <dbReference type="ARBA" id="ARBA00004162"/>
    </source>
</evidence>
<evidence type="ECO:0000313" key="9">
    <source>
        <dbReference type="Proteomes" id="UP001451571"/>
    </source>
</evidence>
<gene>
    <name evidence="8" type="ORF">V6984_17315</name>
</gene>
<dbReference type="EMBL" id="CP146256">
    <property type="protein sequence ID" value="XAH73247.1"/>
    <property type="molecule type" value="Genomic_DNA"/>
</dbReference>
<accession>A0ABZ3ESP9</accession>
<keyword evidence="4 6" id="KW-1133">Transmembrane helix</keyword>
<sequence length="65" mass="7180">MDNEYKKLTRSKFNRMICGVCGGLGNYLGMDPTVVRLIWLILSIASFGTGLIIYLVAAIVVPEED</sequence>
<dbReference type="InterPro" id="IPR007168">
    <property type="entry name" value="Phageshock_PspC_N"/>
</dbReference>
<keyword evidence="2" id="KW-1003">Cell membrane</keyword>
<organism evidence="8 9">
    <name type="scientific">Kineothrix sedimenti</name>
    <dbReference type="NCBI Taxonomy" id="3123317"/>
    <lineage>
        <taxon>Bacteria</taxon>
        <taxon>Bacillati</taxon>
        <taxon>Bacillota</taxon>
        <taxon>Clostridia</taxon>
        <taxon>Lachnospirales</taxon>
        <taxon>Lachnospiraceae</taxon>
        <taxon>Kineothrix</taxon>
    </lineage>
</organism>
<dbReference type="InterPro" id="IPR052027">
    <property type="entry name" value="PspC"/>
</dbReference>